<dbReference type="RefSeq" id="WP_162443443.1">
    <property type="nucleotide sequence ID" value="NZ_CP048222.1"/>
</dbReference>
<sequence>MYNCYNCNITLNETNKSEEHIIPNSLGGQIKSYNLLCQKCNSYYGETIDRELHEQTGLFSDLLNVKRDRPNQNIKVELKAKSGESHYYGPNLSPFSKLYFTPPGKTKPIVLFARNRDEMLKLVEKKKKELESKNYINFSLKEFTEYPEGEVKYFSNKLSKEVGTVGFGNKDFFRALCKIAVNYCLYCGVDTSLVTNAITFIKGEHTINYISRFYYPSHYKIHSLGSDEVSHLLYLVGDYKNQVLYCYIELFNVHNVIVLLNNEYNGPEFEKTYCYDLINSREVLEKKVIIRLHRLHFLDLLKLTSNDNALYEHDMRLKRLNKIIEQRQAAYKKT</sequence>
<dbReference type="EMBL" id="CP048222">
    <property type="protein sequence ID" value="QHT67412.1"/>
    <property type="molecule type" value="Genomic_DNA"/>
</dbReference>
<evidence type="ECO:0000313" key="2">
    <source>
        <dbReference type="EMBL" id="QHT67412.1"/>
    </source>
</evidence>
<dbReference type="KEGG" id="rhoz:GXP67_12595"/>
<keyword evidence="3" id="KW-1185">Reference proteome</keyword>
<dbReference type="Pfam" id="PF14279">
    <property type="entry name" value="HNH_5"/>
    <property type="match status" value="1"/>
</dbReference>
<name>A0A6C0GIA3_9BACT</name>
<dbReference type="Proteomes" id="UP000480178">
    <property type="component" value="Chromosome"/>
</dbReference>
<proteinExistence type="predicted"/>
<dbReference type="GO" id="GO:0004519">
    <property type="term" value="F:endonuclease activity"/>
    <property type="evidence" value="ECO:0007669"/>
    <property type="project" value="UniProtKB-KW"/>
</dbReference>
<keyword evidence="2" id="KW-0378">Hydrolase</keyword>
<accession>A0A6C0GIA3</accession>
<keyword evidence="2" id="KW-0540">Nuclease</keyword>
<reference evidence="2 3" key="1">
    <citation type="submission" date="2020-01" db="EMBL/GenBank/DDBJ databases">
        <authorList>
            <person name="Kim M.K."/>
        </authorList>
    </citation>
    <scope>NUCLEOTIDE SEQUENCE [LARGE SCALE GENOMIC DNA]</scope>
    <source>
        <strain evidence="2 3">172606-1</strain>
    </source>
</reference>
<evidence type="ECO:0000313" key="3">
    <source>
        <dbReference type="Proteomes" id="UP000480178"/>
    </source>
</evidence>
<protein>
    <submittedName>
        <fullName evidence="2">HNH endonuclease</fullName>
    </submittedName>
</protein>
<keyword evidence="2" id="KW-0255">Endonuclease</keyword>
<evidence type="ECO:0000259" key="1">
    <source>
        <dbReference type="Pfam" id="PF14279"/>
    </source>
</evidence>
<dbReference type="AlphaFoldDB" id="A0A6C0GIA3"/>
<organism evidence="2 3">
    <name type="scientific">Rhodocytophaga rosea</name>
    <dbReference type="NCBI Taxonomy" id="2704465"/>
    <lineage>
        <taxon>Bacteria</taxon>
        <taxon>Pseudomonadati</taxon>
        <taxon>Bacteroidota</taxon>
        <taxon>Cytophagia</taxon>
        <taxon>Cytophagales</taxon>
        <taxon>Rhodocytophagaceae</taxon>
        <taxon>Rhodocytophaga</taxon>
    </lineage>
</organism>
<feature type="domain" description="HNH endonuclease 5" evidence="1">
    <location>
        <begin position="4"/>
        <end position="55"/>
    </location>
</feature>
<gene>
    <name evidence="2" type="ORF">GXP67_12595</name>
</gene>
<dbReference type="InterPro" id="IPR029471">
    <property type="entry name" value="HNH_5"/>
</dbReference>